<name>A0A9W7ZV18_9FUNG</name>
<feature type="compositionally biased region" description="Basic and acidic residues" evidence="6">
    <location>
        <begin position="485"/>
        <end position="506"/>
    </location>
</feature>
<dbReference type="InterPro" id="IPR016024">
    <property type="entry name" value="ARM-type_fold"/>
</dbReference>
<dbReference type="SUPFAM" id="SSF48371">
    <property type="entry name" value="ARM repeat"/>
    <property type="match status" value="1"/>
</dbReference>
<evidence type="ECO:0000256" key="1">
    <source>
        <dbReference type="ARBA" id="ARBA00004186"/>
    </source>
</evidence>
<comment type="subcellular location">
    <subcellularLocation>
        <location evidence="1">Cytoplasm</location>
        <location evidence="1">Cytoskeleton</location>
        <location evidence="1">Spindle</location>
    </subcellularLocation>
</comment>
<feature type="compositionally biased region" description="Basic and acidic residues" evidence="6">
    <location>
        <begin position="430"/>
        <end position="441"/>
    </location>
</feature>
<feature type="compositionally biased region" description="Low complexity" evidence="6">
    <location>
        <begin position="597"/>
        <end position="661"/>
    </location>
</feature>
<organism evidence="8 9">
    <name type="scientific">Mycoemilia scoparia</name>
    <dbReference type="NCBI Taxonomy" id="417184"/>
    <lineage>
        <taxon>Eukaryota</taxon>
        <taxon>Fungi</taxon>
        <taxon>Fungi incertae sedis</taxon>
        <taxon>Zoopagomycota</taxon>
        <taxon>Kickxellomycotina</taxon>
        <taxon>Kickxellomycetes</taxon>
        <taxon>Kickxellales</taxon>
        <taxon>Kickxellaceae</taxon>
        <taxon>Mycoemilia</taxon>
    </lineage>
</organism>
<feature type="region of interest" description="Disordered" evidence="6">
    <location>
        <begin position="464"/>
        <end position="722"/>
    </location>
</feature>
<feature type="compositionally biased region" description="Polar residues" evidence="6">
    <location>
        <begin position="538"/>
        <end position="564"/>
    </location>
</feature>
<evidence type="ECO:0000256" key="5">
    <source>
        <dbReference type="ARBA" id="ARBA00022776"/>
    </source>
</evidence>
<keyword evidence="5" id="KW-0131">Cell cycle</keyword>
<feature type="compositionally biased region" description="Polar residues" evidence="6">
    <location>
        <begin position="713"/>
        <end position="722"/>
    </location>
</feature>
<dbReference type="AlphaFoldDB" id="A0A9W7ZV18"/>
<keyword evidence="9" id="KW-1185">Reference proteome</keyword>
<keyword evidence="3" id="KW-0132">Cell division</keyword>
<evidence type="ECO:0000313" key="9">
    <source>
        <dbReference type="Proteomes" id="UP001150538"/>
    </source>
</evidence>
<dbReference type="GO" id="GO:0005874">
    <property type="term" value="C:microtubule"/>
    <property type="evidence" value="ECO:0007669"/>
    <property type="project" value="UniProtKB-KW"/>
</dbReference>
<dbReference type="SMART" id="SM01349">
    <property type="entry name" value="TOG"/>
    <property type="match status" value="1"/>
</dbReference>
<feature type="domain" description="TOG" evidence="7">
    <location>
        <begin position="7"/>
        <end position="253"/>
    </location>
</feature>
<evidence type="ECO:0000256" key="6">
    <source>
        <dbReference type="SAM" id="MobiDB-lite"/>
    </source>
</evidence>
<gene>
    <name evidence="8" type="ORF">H4219_003332</name>
</gene>
<keyword evidence="5" id="KW-0498">Mitosis</keyword>
<feature type="region of interest" description="Disordered" evidence="6">
    <location>
        <begin position="317"/>
        <end position="364"/>
    </location>
</feature>
<feature type="compositionally biased region" description="Low complexity" evidence="6">
    <location>
        <begin position="420"/>
        <end position="429"/>
    </location>
</feature>
<proteinExistence type="inferred from homology"/>
<comment type="caution">
    <text evidence="8">The sequence shown here is derived from an EMBL/GenBank/DDBJ whole genome shotgun (WGS) entry which is preliminary data.</text>
</comment>
<dbReference type="GO" id="GO:0005819">
    <property type="term" value="C:spindle"/>
    <property type="evidence" value="ECO:0007669"/>
    <property type="project" value="UniProtKB-SubCell"/>
</dbReference>
<evidence type="ECO:0000259" key="7">
    <source>
        <dbReference type="SMART" id="SM01349"/>
    </source>
</evidence>
<dbReference type="InterPro" id="IPR024395">
    <property type="entry name" value="CLASP_N_dom"/>
</dbReference>
<feature type="region of interest" description="Disordered" evidence="6">
    <location>
        <begin position="380"/>
        <end position="445"/>
    </location>
</feature>
<keyword evidence="4" id="KW-0493">Microtubule</keyword>
<feature type="compositionally biased region" description="Polar residues" evidence="6">
    <location>
        <begin position="680"/>
        <end position="701"/>
    </location>
</feature>
<dbReference type="Gene3D" id="1.25.10.10">
    <property type="entry name" value="Leucine-rich Repeat Variant"/>
    <property type="match status" value="1"/>
</dbReference>
<evidence type="ECO:0000313" key="8">
    <source>
        <dbReference type="EMBL" id="KAJ1917202.1"/>
    </source>
</evidence>
<feature type="compositionally biased region" description="Low complexity" evidence="6">
    <location>
        <begin position="473"/>
        <end position="484"/>
    </location>
</feature>
<dbReference type="EMBL" id="JANBPU010000078">
    <property type="protein sequence ID" value="KAJ1917202.1"/>
    <property type="molecule type" value="Genomic_DNA"/>
</dbReference>
<dbReference type="InterPro" id="IPR034085">
    <property type="entry name" value="TOG"/>
</dbReference>
<sequence length="722" mass="76697">MDFTKCDGARDFELKAAALQAKISLVESEETWKAINDGLANLTLLIQTGGALKQDPSGVMAFIRSNAKTIADCIISERSRLSGTGIVLVEELAKQLESKFLPLADTFVPAVLKTCGKTNKVFVNRGVRCIESIISYAKVPEQIPLFVSFATNDPSKIMRQSASKVLLASIQCCTVTELAPRIETIEEAIAKCAVDADPEVRKLCKSIFGSYKKKFDEDRVTTFIGSKLDPIAIKYLGIAADAASRTKGVKPGAALGGGAVRPQFDPKKRIPLRQRIGAFANNNNNNINNNVAANTVSGGIDNKKQGDNTFDENIIVFGNGNQTKPHRMARPQKMPQAQRPIPPPPQQKENPTANKPNLSSPMFNSVDRLLMSPTTKTSALRNLFNDGSSSFPSSPNEPAVKSQPKQLSSHPPSRPGSAAGTSRISSTRHSISESEGSKSEVEQSNASVDTLVAASNNLTLKSSCSSLDENSKENGGNNTNNNDANENKSPADDSHTRKEKGSKDAADNISVDPPKKQPVSATSTQRTTKARRPEPGLSFSSVQRRQQPTATRPGSSLGTRTASDPTKRRMPHAVRQPASNLATRRVEEALANKGRVRSGTASSVVSSRSRSGSNASTSSAGKSGVGSSVPGYLRPTASSSKRTAATGAAAGGSSVLSRSRSVMSDARKAATIGRGHYYNLRSNTSASPSSTGDTSARSSQMAARPMSVAEIQRPQSQAGESR</sequence>
<dbReference type="GO" id="GO:0051301">
    <property type="term" value="P:cell division"/>
    <property type="evidence" value="ECO:0007669"/>
    <property type="project" value="UniProtKB-KW"/>
</dbReference>
<comment type="similarity">
    <text evidence="2">Belongs to the CLASP family.</text>
</comment>
<evidence type="ECO:0000256" key="2">
    <source>
        <dbReference type="ARBA" id="ARBA00009549"/>
    </source>
</evidence>
<dbReference type="OrthoDB" id="4699125at2759"/>
<reference evidence="8" key="1">
    <citation type="submission" date="2022-07" db="EMBL/GenBank/DDBJ databases">
        <title>Phylogenomic reconstructions and comparative analyses of Kickxellomycotina fungi.</title>
        <authorList>
            <person name="Reynolds N.K."/>
            <person name="Stajich J.E."/>
            <person name="Barry K."/>
            <person name="Grigoriev I.V."/>
            <person name="Crous P."/>
            <person name="Smith M.E."/>
        </authorList>
    </citation>
    <scope>NUCLEOTIDE SEQUENCE</scope>
    <source>
        <strain evidence="8">NBRC 100468</strain>
    </source>
</reference>
<feature type="compositionally biased region" description="Polar residues" evidence="6">
    <location>
        <begin position="348"/>
        <end position="363"/>
    </location>
</feature>
<dbReference type="InterPro" id="IPR011989">
    <property type="entry name" value="ARM-like"/>
</dbReference>
<evidence type="ECO:0000256" key="4">
    <source>
        <dbReference type="ARBA" id="ARBA00022701"/>
    </source>
</evidence>
<evidence type="ECO:0000256" key="3">
    <source>
        <dbReference type="ARBA" id="ARBA00022618"/>
    </source>
</evidence>
<dbReference type="Pfam" id="PF12348">
    <property type="entry name" value="CLASP_N"/>
    <property type="match status" value="1"/>
</dbReference>
<protein>
    <recommendedName>
        <fullName evidence="7">TOG domain-containing protein</fullName>
    </recommendedName>
</protein>
<dbReference type="Proteomes" id="UP001150538">
    <property type="component" value="Unassembled WGS sequence"/>
</dbReference>
<feature type="compositionally biased region" description="Polar residues" evidence="6">
    <location>
        <begin position="380"/>
        <end position="396"/>
    </location>
</feature>
<accession>A0A9W7ZV18</accession>